<dbReference type="EMBL" id="AMYB01000004">
    <property type="protein sequence ID" value="OAD02744.1"/>
    <property type="molecule type" value="Genomic_DNA"/>
</dbReference>
<dbReference type="Proteomes" id="UP000077051">
    <property type="component" value="Unassembled WGS sequence"/>
</dbReference>
<evidence type="ECO:0008006" key="3">
    <source>
        <dbReference type="Google" id="ProtNLM"/>
    </source>
</evidence>
<reference evidence="1 2" key="1">
    <citation type="submission" date="2015-06" db="EMBL/GenBank/DDBJ databases">
        <title>Expansion of signal transduction pathways in fungi by whole-genome duplication.</title>
        <authorList>
            <consortium name="DOE Joint Genome Institute"/>
            <person name="Corrochano L.M."/>
            <person name="Kuo A."/>
            <person name="Marcet-Houben M."/>
            <person name="Polaino S."/>
            <person name="Salamov A."/>
            <person name="Villalobos J.M."/>
            <person name="Alvarez M.I."/>
            <person name="Avalos J."/>
            <person name="Benito E.P."/>
            <person name="Benoit I."/>
            <person name="Burger G."/>
            <person name="Camino L.P."/>
            <person name="Canovas D."/>
            <person name="Cerda-Olmedo E."/>
            <person name="Cheng J.-F."/>
            <person name="Dominguez A."/>
            <person name="Elias M."/>
            <person name="Eslava A.P."/>
            <person name="Glaser F."/>
            <person name="Grimwood J."/>
            <person name="Gutierrez G."/>
            <person name="Heitman J."/>
            <person name="Henrissat B."/>
            <person name="Iturriaga E.A."/>
            <person name="Lang B.F."/>
            <person name="Lavin J.L."/>
            <person name="Lee S."/>
            <person name="Li W."/>
            <person name="Lindquist E."/>
            <person name="Lopez-Garcia S."/>
            <person name="Luque E.M."/>
            <person name="Marcos A.T."/>
            <person name="Martin J."/>
            <person name="Mccluskey K."/>
            <person name="Medina H.R."/>
            <person name="Miralles-Duran A."/>
            <person name="Miyazaki A."/>
            <person name="Munoz-Torres E."/>
            <person name="Oguiza J.A."/>
            <person name="Ohm R."/>
            <person name="Olmedo M."/>
            <person name="Orejas M."/>
            <person name="Ortiz-Castellanos L."/>
            <person name="Pisabarro A.G."/>
            <person name="Rodriguez-Romero J."/>
            <person name="Ruiz-Herrera J."/>
            <person name="Ruiz-Vazquez R."/>
            <person name="Sanz C."/>
            <person name="Schackwitz W."/>
            <person name="Schmutz J."/>
            <person name="Shahriari M."/>
            <person name="Shelest E."/>
            <person name="Silva-Franco F."/>
            <person name="Soanes D."/>
            <person name="Syed K."/>
            <person name="Tagua V.G."/>
            <person name="Talbot N.J."/>
            <person name="Thon M."/>
            <person name="De Vries R.P."/>
            <person name="Wiebenga A."/>
            <person name="Yadav J.S."/>
            <person name="Braun E.L."/>
            <person name="Baker S."/>
            <person name="Garre V."/>
            <person name="Horwitz B."/>
            <person name="Torres-Martinez S."/>
            <person name="Idnurm A."/>
            <person name="Herrera-Estrella A."/>
            <person name="Gabaldon T."/>
            <person name="Grigoriev I.V."/>
        </authorList>
    </citation>
    <scope>NUCLEOTIDE SEQUENCE [LARGE SCALE GENOMIC DNA]</scope>
    <source>
        <strain evidence="1 2">CBS 277.49</strain>
    </source>
</reference>
<sequence length="182" mass="21156">MPEFSESQLYTASMSCFFQGNEYVLADAAYPAKSYILPALKKPHLQPYQPLDQQFNLLHSHLEGDTLYWGEEQRLHNVPQCCFILHNLSLDDEQAYWEEKVGNKFRKNYGPRTSPFVVDEERFFFFDNKDEGARIDIGLANSSSTRDYDASTFLENGRDKQARLREHDVLQSASFRRGLTLK</sequence>
<comment type="caution">
    <text evidence="1">The sequence shown here is derived from an EMBL/GenBank/DDBJ whole genome shotgun (WGS) entry which is preliminary data.</text>
</comment>
<evidence type="ECO:0000313" key="1">
    <source>
        <dbReference type="EMBL" id="OAD02744.1"/>
    </source>
</evidence>
<evidence type="ECO:0000313" key="2">
    <source>
        <dbReference type="Proteomes" id="UP000077051"/>
    </source>
</evidence>
<name>A0A168KTE6_MUCCL</name>
<gene>
    <name evidence="1" type="ORF">MUCCIDRAFT_109582</name>
</gene>
<keyword evidence="2" id="KW-1185">Reference proteome</keyword>
<dbReference type="AlphaFoldDB" id="A0A168KTE6"/>
<organism evidence="1 2">
    <name type="scientific">Mucor lusitanicus CBS 277.49</name>
    <dbReference type="NCBI Taxonomy" id="747725"/>
    <lineage>
        <taxon>Eukaryota</taxon>
        <taxon>Fungi</taxon>
        <taxon>Fungi incertae sedis</taxon>
        <taxon>Mucoromycota</taxon>
        <taxon>Mucoromycotina</taxon>
        <taxon>Mucoromycetes</taxon>
        <taxon>Mucorales</taxon>
        <taxon>Mucorineae</taxon>
        <taxon>Mucoraceae</taxon>
        <taxon>Mucor</taxon>
    </lineage>
</organism>
<dbReference type="VEuPathDB" id="FungiDB:MUCCIDRAFT_109582"/>
<accession>A0A168KTE6</accession>
<proteinExistence type="predicted"/>
<protein>
    <recommendedName>
        <fullName evidence="3">DDE Tnp4 domain-containing protein</fullName>
    </recommendedName>
</protein>